<dbReference type="GO" id="GO:0005524">
    <property type="term" value="F:ATP binding"/>
    <property type="evidence" value="ECO:0007669"/>
    <property type="project" value="UniProtKB-UniRule"/>
</dbReference>
<comment type="caution">
    <text evidence="12">The sequence shown here is derived from an EMBL/GenBank/DDBJ whole genome shotgun (WGS) entry which is preliminary data.</text>
</comment>
<dbReference type="NCBIfam" id="TIGR00884">
    <property type="entry name" value="guaA_Cterm"/>
    <property type="match status" value="1"/>
</dbReference>
<comment type="subunit">
    <text evidence="9">Homodimer.</text>
</comment>
<evidence type="ECO:0000256" key="9">
    <source>
        <dbReference type="HAMAP-Rule" id="MF_00344"/>
    </source>
</evidence>
<keyword evidence="3 9" id="KW-0436">Ligase</keyword>
<dbReference type="FunFam" id="3.30.300.10:FF:000002">
    <property type="entry name" value="GMP synthase [glutamine-hydrolyzing]"/>
    <property type="match status" value="1"/>
</dbReference>
<accession>A0A3M8B4H8</accession>
<dbReference type="Gene3D" id="3.30.300.10">
    <property type="match status" value="1"/>
</dbReference>
<dbReference type="InterPro" id="IPR014729">
    <property type="entry name" value="Rossmann-like_a/b/a_fold"/>
</dbReference>
<evidence type="ECO:0000313" key="13">
    <source>
        <dbReference type="Proteomes" id="UP000268829"/>
    </source>
</evidence>
<dbReference type="InterPro" id="IPR025777">
    <property type="entry name" value="GMPS_ATP_PPase_dom"/>
</dbReference>
<dbReference type="PROSITE" id="PS51273">
    <property type="entry name" value="GATASE_TYPE_1"/>
    <property type="match status" value="1"/>
</dbReference>
<keyword evidence="5 9" id="KW-0332">GMP biosynthesis</keyword>
<reference evidence="12 13" key="1">
    <citation type="submission" date="2018-10" db="EMBL/GenBank/DDBJ databases">
        <title>Phylogenomics of Brevibacillus.</title>
        <authorList>
            <person name="Dunlap C."/>
        </authorList>
    </citation>
    <scope>NUCLEOTIDE SEQUENCE [LARGE SCALE GENOMIC DNA]</scope>
    <source>
        <strain evidence="12 13">DSM 100115</strain>
    </source>
</reference>
<evidence type="ECO:0000313" key="12">
    <source>
        <dbReference type="EMBL" id="RNB57947.1"/>
    </source>
</evidence>
<dbReference type="GO" id="GO:0005829">
    <property type="term" value="C:cytosol"/>
    <property type="evidence" value="ECO:0007669"/>
    <property type="project" value="TreeGrafter"/>
</dbReference>
<dbReference type="FunFam" id="3.40.50.620:FF:000001">
    <property type="entry name" value="GMP synthase [glutamine-hydrolyzing]"/>
    <property type="match status" value="1"/>
</dbReference>
<dbReference type="PANTHER" id="PTHR11922:SF2">
    <property type="entry name" value="GMP SYNTHASE [GLUTAMINE-HYDROLYZING]"/>
    <property type="match status" value="1"/>
</dbReference>
<keyword evidence="8 9" id="KW-0315">Glutamine amidotransferase</keyword>
<evidence type="ECO:0000256" key="3">
    <source>
        <dbReference type="ARBA" id="ARBA00022598"/>
    </source>
</evidence>
<dbReference type="Pfam" id="PF00958">
    <property type="entry name" value="GMP_synt_C"/>
    <property type="match status" value="1"/>
</dbReference>
<dbReference type="InterPro" id="IPR004739">
    <property type="entry name" value="GMP_synth_GATase"/>
</dbReference>
<dbReference type="HAMAP" id="MF_00344">
    <property type="entry name" value="GMP_synthase"/>
    <property type="match status" value="1"/>
</dbReference>
<dbReference type="InterPro" id="IPR022310">
    <property type="entry name" value="NAD/GMP_synthase"/>
</dbReference>
<feature type="active site" evidence="9">
    <location>
        <position position="173"/>
    </location>
</feature>
<dbReference type="Pfam" id="PF00117">
    <property type="entry name" value="GATase"/>
    <property type="match status" value="1"/>
</dbReference>
<dbReference type="Proteomes" id="UP000268829">
    <property type="component" value="Unassembled WGS sequence"/>
</dbReference>
<dbReference type="EMBL" id="RHHS01000020">
    <property type="protein sequence ID" value="RNB57947.1"/>
    <property type="molecule type" value="Genomic_DNA"/>
</dbReference>
<name>A0A3M8B4H8_9BACL</name>
<proteinExistence type="inferred from homology"/>
<keyword evidence="13" id="KW-1185">Reference proteome</keyword>
<dbReference type="PRINTS" id="PR00097">
    <property type="entry name" value="ANTSNTHASEII"/>
</dbReference>
<dbReference type="EC" id="6.3.5.2" evidence="9"/>
<evidence type="ECO:0000256" key="2">
    <source>
        <dbReference type="ARBA" id="ARBA00005153"/>
    </source>
</evidence>
<dbReference type="GO" id="GO:0003921">
    <property type="term" value="F:GMP synthase activity"/>
    <property type="evidence" value="ECO:0007669"/>
    <property type="project" value="InterPro"/>
</dbReference>
<dbReference type="SUPFAM" id="SSF54810">
    <property type="entry name" value="GMP synthetase C-terminal dimerisation domain"/>
    <property type="match status" value="1"/>
</dbReference>
<dbReference type="NCBIfam" id="NF000848">
    <property type="entry name" value="PRK00074.1"/>
    <property type="match status" value="1"/>
</dbReference>
<feature type="active site" description="Nucleophile" evidence="9">
    <location>
        <position position="84"/>
    </location>
</feature>
<keyword evidence="7 9" id="KW-0067">ATP-binding</keyword>
<dbReference type="CDD" id="cd01997">
    <property type="entry name" value="GMP_synthase_C"/>
    <property type="match status" value="1"/>
</dbReference>
<comment type="pathway">
    <text evidence="2 9">Purine metabolism; GMP biosynthesis; GMP from XMP (L-Gln route): step 1/1.</text>
</comment>
<dbReference type="OrthoDB" id="9802219at2"/>
<dbReference type="InterPro" id="IPR001674">
    <property type="entry name" value="GMP_synth_C"/>
</dbReference>
<evidence type="ECO:0000256" key="10">
    <source>
        <dbReference type="PROSITE-ProRule" id="PRU00886"/>
    </source>
</evidence>
<dbReference type="RefSeq" id="WP_122904535.1">
    <property type="nucleotide sequence ID" value="NZ_RHHS01000020.1"/>
</dbReference>
<dbReference type="Gene3D" id="3.40.50.880">
    <property type="match status" value="1"/>
</dbReference>
<dbReference type="UniPathway" id="UPA00189">
    <property type="reaction ID" value="UER00296"/>
</dbReference>
<keyword evidence="6 9" id="KW-0658">Purine biosynthesis</keyword>
<feature type="active site" evidence="9">
    <location>
        <position position="171"/>
    </location>
</feature>
<evidence type="ECO:0000256" key="7">
    <source>
        <dbReference type="ARBA" id="ARBA00022840"/>
    </source>
</evidence>
<evidence type="ECO:0000256" key="5">
    <source>
        <dbReference type="ARBA" id="ARBA00022749"/>
    </source>
</evidence>
<protein>
    <recommendedName>
        <fullName evidence="9">GMP synthase [glutamine-hydrolyzing]</fullName>
        <ecNumber evidence="9">6.3.5.2</ecNumber>
    </recommendedName>
    <alternativeName>
        <fullName evidence="9">GMP synthetase</fullName>
    </alternativeName>
    <alternativeName>
        <fullName evidence="9">Glutamine amidotransferase</fullName>
    </alternativeName>
</protein>
<dbReference type="PANTHER" id="PTHR11922">
    <property type="entry name" value="GMP SYNTHASE-RELATED"/>
    <property type="match status" value="1"/>
</dbReference>
<keyword evidence="4 9" id="KW-0547">Nucleotide-binding</keyword>
<dbReference type="PROSITE" id="PS51553">
    <property type="entry name" value="GMPS_ATP_PPASE"/>
    <property type="match status" value="1"/>
</dbReference>
<evidence type="ECO:0000256" key="6">
    <source>
        <dbReference type="ARBA" id="ARBA00022755"/>
    </source>
</evidence>
<comment type="catalytic activity">
    <reaction evidence="9">
        <text>XMP + L-glutamine + ATP + H2O = GMP + L-glutamate + AMP + diphosphate + 2 H(+)</text>
        <dbReference type="Rhea" id="RHEA:11680"/>
        <dbReference type="ChEBI" id="CHEBI:15377"/>
        <dbReference type="ChEBI" id="CHEBI:15378"/>
        <dbReference type="ChEBI" id="CHEBI:29985"/>
        <dbReference type="ChEBI" id="CHEBI:30616"/>
        <dbReference type="ChEBI" id="CHEBI:33019"/>
        <dbReference type="ChEBI" id="CHEBI:57464"/>
        <dbReference type="ChEBI" id="CHEBI:58115"/>
        <dbReference type="ChEBI" id="CHEBI:58359"/>
        <dbReference type="ChEBI" id="CHEBI:456215"/>
        <dbReference type="EC" id="6.3.5.2"/>
    </reaction>
</comment>
<feature type="binding site" evidence="10">
    <location>
        <begin position="225"/>
        <end position="231"/>
    </location>
    <ligand>
        <name>ATP</name>
        <dbReference type="ChEBI" id="CHEBI:30616"/>
    </ligand>
</feature>
<evidence type="ECO:0000256" key="8">
    <source>
        <dbReference type="ARBA" id="ARBA00022962"/>
    </source>
</evidence>
<dbReference type="NCBIfam" id="TIGR00888">
    <property type="entry name" value="guaA_Nterm"/>
    <property type="match status" value="1"/>
</dbReference>
<dbReference type="PRINTS" id="PR00096">
    <property type="entry name" value="GATASE"/>
</dbReference>
<evidence type="ECO:0000256" key="4">
    <source>
        <dbReference type="ARBA" id="ARBA00022741"/>
    </source>
</evidence>
<dbReference type="InterPro" id="IPR022955">
    <property type="entry name" value="GMP_synthase"/>
</dbReference>
<dbReference type="Gene3D" id="3.40.50.620">
    <property type="entry name" value="HUPs"/>
    <property type="match status" value="1"/>
</dbReference>
<dbReference type="SUPFAM" id="SSF52402">
    <property type="entry name" value="Adenine nucleotide alpha hydrolases-like"/>
    <property type="match status" value="1"/>
</dbReference>
<sequence>MDKSLEMVVVLDFGGQYNQLIARRVRDLGVYSELMPFNTPVEKIKEMQPKGIIFSGGPASVYEEGAPKVDPAIFELGLPILGICYGMQLMSHMLEGKVERAGKREYGKAELRLQNAHSLYEKWDANEIVWMSHSDKVVELPTGFQVDAVSDSCPVAAISHPERKLYGVQFHPEVRHTVKGNEFIGNFLFNVCGCKPTWSMTTFIEDELVRIRETVGDKKVLCALSGGVDSSVVAALIHRAIGDQLTCMFVDHGLLRKGEAESVMETFAEKFSMKVIKIDARERFLNKLKGVTDPEQKRKIIGNEFIYVFDEEAGKLTDMDFLAQGTLYTDIVESGTATAHTIKSHHNVGGLPEDMKFKLIEPLKTLFKDEVRKLGTELGLPDEIVWRQPFPGPGLGIRVLGEVTEEKLEIVRESDAILREEIAKAGLDREIWQYFTALPNMTTVGVMGDVRTYSYTVGIRAVTSIDGMTADWARIPWDVLEKISTRIVNEVDNVNRVVYDITSKPPATIEWE</sequence>
<gene>
    <name evidence="9" type="primary">guaA</name>
    <name evidence="12" type="ORF">EDM57_09335</name>
</gene>
<dbReference type="FunFam" id="3.40.50.880:FF:000001">
    <property type="entry name" value="GMP synthase [glutamine-hydrolyzing]"/>
    <property type="match status" value="1"/>
</dbReference>
<feature type="domain" description="GMPS ATP-PPase" evidence="11">
    <location>
        <begin position="198"/>
        <end position="387"/>
    </location>
</feature>
<dbReference type="PRINTS" id="PR00099">
    <property type="entry name" value="CPSGATASE"/>
</dbReference>
<evidence type="ECO:0000259" key="11">
    <source>
        <dbReference type="PROSITE" id="PS51553"/>
    </source>
</evidence>
<comment type="function">
    <text evidence="1 9">Catalyzes the synthesis of GMP from XMP.</text>
</comment>
<dbReference type="SUPFAM" id="SSF52317">
    <property type="entry name" value="Class I glutamine amidotransferase-like"/>
    <property type="match status" value="1"/>
</dbReference>
<organism evidence="12 13">
    <name type="scientific">Brevibacillus gelatini</name>
    <dbReference type="NCBI Taxonomy" id="1655277"/>
    <lineage>
        <taxon>Bacteria</taxon>
        <taxon>Bacillati</taxon>
        <taxon>Bacillota</taxon>
        <taxon>Bacilli</taxon>
        <taxon>Bacillales</taxon>
        <taxon>Paenibacillaceae</taxon>
        <taxon>Brevibacillus</taxon>
    </lineage>
</organism>
<dbReference type="Pfam" id="PF02540">
    <property type="entry name" value="NAD_synthase"/>
    <property type="match status" value="1"/>
</dbReference>
<dbReference type="CDD" id="cd01742">
    <property type="entry name" value="GATase1_GMP_Synthase"/>
    <property type="match status" value="1"/>
</dbReference>
<evidence type="ECO:0000256" key="1">
    <source>
        <dbReference type="ARBA" id="ARBA00002332"/>
    </source>
</evidence>
<dbReference type="InterPro" id="IPR017926">
    <property type="entry name" value="GATASE"/>
</dbReference>
<dbReference type="InterPro" id="IPR029062">
    <property type="entry name" value="Class_I_gatase-like"/>
</dbReference>
<dbReference type="AlphaFoldDB" id="A0A3M8B4H8"/>